<dbReference type="CDD" id="cd00190">
    <property type="entry name" value="Tryp_SPc"/>
    <property type="match status" value="1"/>
</dbReference>
<dbReference type="Pfam" id="PF00089">
    <property type="entry name" value="Trypsin"/>
    <property type="match status" value="1"/>
</dbReference>
<dbReference type="InterPro" id="IPR001254">
    <property type="entry name" value="Trypsin_dom"/>
</dbReference>
<keyword evidence="6" id="KW-1185">Reference proteome</keyword>
<dbReference type="SUPFAM" id="SSF50494">
    <property type="entry name" value="Trypsin-like serine proteases"/>
    <property type="match status" value="1"/>
</dbReference>
<evidence type="ECO:0000313" key="6">
    <source>
        <dbReference type="Proteomes" id="UP000294257"/>
    </source>
</evidence>
<proteinExistence type="inferred from homology"/>
<dbReference type="PROSITE" id="PS50240">
    <property type="entry name" value="TRYPSIN_DOM"/>
    <property type="match status" value="1"/>
</dbReference>
<dbReference type="PROSITE" id="PS00134">
    <property type="entry name" value="TRYPSIN_HIS"/>
    <property type="match status" value="1"/>
</dbReference>
<feature type="domain" description="Peptidase S1" evidence="4">
    <location>
        <begin position="30"/>
        <end position="283"/>
    </location>
</feature>
<comment type="caution">
    <text evidence="5">The sequence shown here is derived from an EMBL/GenBank/DDBJ whole genome shotgun (WGS) entry which is preliminary data.</text>
</comment>
<dbReference type="InterPro" id="IPR009003">
    <property type="entry name" value="Peptidase_S1_PA"/>
</dbReference>
<gene>
    <name evidence="5" type="ORF">EV193_103646</name>
</gene>
<dbReference type="EMBL" id="SGWQ01000003">
    <property type="protein sequence ID" value="RZS41323.1"/>
    <property type="molecule type" value="Genomic_DNA"/>
</dbReference>
<reference evidence="5 6" key="1">
    <citation type="submission" date="2019-02" db="EMBL/GenBank/DDBJ databases">
        <title>Genomic Encyclopedia of Type Strains, Phase IV (KMG-IV): sequencing the most valuable type-strain genomes for metagenomic binning, comparative biology and taxonomic classification.</title>
        <authorList>
            <person name="Goeker M."/>
        </authorList>
    </citation>
    <scope>NUCLEOTIDE SEQUENCE [LARGE SCALE GENOMIC DNA]</scope>
    <source>
        <strain evidence="5 6">DSM 101727</strain>
    </source>
</reference>
<dbReference type="Gene3D" id="2.40.10.10">
    <property type="entry name" value="Trypsin-like serine proteases"/>
    <property type="match status" value="1"/>
</dbReference>
<dbReference type="PRINTS" id="PR00722">
    <property type="entry name" value="CHYMOTRYPSIN"/>
</dbReference>
<feature type="signal peptide" evidence="3">
    <location>
        <begin position="1"/>
        <end position="29"/>
    </location>
</feature>
<dbReference type="PANTHER" id="PTHR24276:SF98">
    <property type="entry name" value="FI18310P1-RELATED"/>
    <property type="match status" value="1"/>
</dbReference>
<evidence type="ECO:0000313" key="5">
    <source>
        <dbReference type="EMBL" id="RZS41323.1"/>
    </source>
</evidence>
<dbReference type="Proteomes" id="UP000294257">
    <property type="component" value="Unassembled WGS sequence"/>
</dbReference>
<keyword evidence="3" id="KW-0732">Signal</keyword>
<evidence type="ECO:0000256" key="3">
    <source>
        <dbReference type="SAM" id="SignalP"/>
    </source>
</evidence>
<dbReference type="SMART" id="SM00020">
    <property type="entry name" value="Tryp_SPc"/>
    <property type="match status" value="1"/>
</dbReference>
<evidence type="ECO:0000259" key="4">
    <source>
        <dbReference type="PROSITE" id="PS50240"/>
    </source>
</evidence>
<organism evidence="5 6">
    <name type="scientific">Herbihabitans rhizosphaerae</name>
    <dbReference type="NCBI Taxonomy" id="1872711"/>
    <lineage>
        <taxon>Bacteria</taxon>
        <taxon>Bacillati</taxon>
        <taxon>Actinomycetota</taxon>
        <taxon>Actinomycetes</taxon>
        <taxon>Pseudonocardiales</taxon>
        <taxon>Pseudonocardiaceae</taxon>
        <taxon>Herbihabitans</taxon>
    </lineage>
</organism>
<dbReference type="InterPro" id="IPR018114">
    <property type="entry name" value="TRYPSIN_HIS"/>
</dbReference>
<sequence>MNRRNPLAAVVLAAAAGIGLAFSPSPAAAMTGGRELPEPGAAPWMATFAVKGTQPLLDRASCGGTLVAPDRVLTAGHCLAGLDPAKLEVHLGASVLSTNPGKVVEISRAVIAPGYEIIPSPLAPNDPNRASAKNDLAVVVLETPVTDVRPVPIGSTRPGPDTPIAVYGHGLTADPSKPSNGDIRGDVLRRGDLTTIDHNSCVASTPAVVDEKSTVCAQDPAGAPVVGPCYGDSGGPAIATTNGRDELVGVFSFGGETAGKLCGDPAASAFADPTSVRRWVLTA</sequence>
<protein>
    <submittedName>
        <fullName evidence="5">Trypsin</fullName>
    </submittedName>
</protein>
<dbReference type="GO" id="GO:0004252">
    <property type="term" value="F:serine-type endopeptidase activity"/>
    <property type="evidence" value="ECO:0007669"/>
    <property type="project" value="InterPro"/>
</dbReference>
<keyword evidence="2" id="KW-1015">Disulfide bond</keyword>
<dbReference type="AlphaFoldDB" id="A0A4V2ETJ8"/>
<feature type="chain" id="PRO_5020985251" evidence="3">
    <location>
        <begin position="30"/>
        <end position="283"/>
    </location>
</feature>
<dbReference type="InterPro" id="IPR050430">
    <property type="entry name" value="Peptidase_S1"/>
</dbReference>
<name>A0A4V2ETJ8_9PSEU</name>
<evidence type="ECO:0000256" key="1">
    <source>
        <dbReference type="ARBA" id="ARBA00007664"/>
    </source>
</evidence>
<dbReference type="RefSeq" id="WP_130344248.1">
    <property type="nucleotide sequence ID" value="NZ_SGWQ01000003.1"/>
</dbReference>
<dbReference type="InterPro" id="IPR001314">
    <property type="entry name" value="Peptidase_S1A"/>
</dbReference>
<dbReference type="OrthoDB" id="5243523at2"/>
<comment type="similarity">
    <text evidence="1">Belongs to the peptidase S1 family.</text>
</comment>
<dbReference type="InterPro" id="IPR043504">
    <property type="entry name" value="Peptidase_S1_PA_chymotrypsin"/>
</dbReference>
<evidence type="ECO:0000256" key="2">
    <source>
        <dbReference type="ARBA" id="ARBA00023157"/>
    </source>
</evidence>
<dbReference type="GO" id="GO:0006508">
    <property type="term" value="P:proteolysis"/>
    <property type="evidence" value="ECO:0007669"/>
    <property type="project" value="InterPro"/>
</dbReference>
<dbReference type="PANTHER" id="PTHR24276">
    <property type="entry name" value="POLYSERASE-RELATED"/>
    <property type="match status" value="1"/>
</dbReference>
<accession>A0A4V2ETJ8</accession>